<dbReference type="EMBL" id="RCHU02000016">
    <property type="protein sequence ID" value="KAL3569636.1"/>
    <property type="molecule type" value="Genomic_DNA"/>
</dbReference>
<proteinExistence type="predicted"/>
<organism evidence="1 2">
    <name type="scientific">Populus alba</name>
    <name type="common">White poplar</name>
    <dbReference type="NCBI Taxonomy" id="43335"/>
    <lineage>
        <taxon>Eukaryota</taxon>
        <taxon>Viridiplantae</taxon>
        <taxon>Streptophyta</taxon>
        <taxon>Embryophyta</taxon>
        <taxon>Tracheophyta</taxon>
        <taxon>Spermatophyta</taxon>
        <taxon>Magnoliopsida</taxon>
        <taxon>eudicotyledons</taxon>
        <taxon>Gunneridae</taxon>
        <taxon>Pentapetalae</taxon>
        <taxon>rosids</taxon>
        <taxon>fabids</taxon>
        <taxon>Malpighiales</taxon>
        <taxon>Salicaceae</taxon>
        <taxon>Saliceae</taxon>
        <taxon>Populus</taxon>
    </lineage>
</organism>
<keyword evidence="2" id="KW-1185">Reference proteome</keyword>
<accession>A0ACC4ATY6</accession>
<evidence type="ECO:0000313" key="2">
    <source>
        <dbReference type="Proteomes" id="UP000309997"/>
    </source>
</evidence>
<name>A0ACC4ATY6_POPAL</name>
<protein>
    <submittedName>
        <fullName evidence="1">Uncharacterized protein</fullName>
    </submittedName>
</protein>
<comment type="caution">
    <text evidence="1">The sequence shown here is derived from an EMBL/GenBank/DDBJ whole genome shotgun (WGS) entry which is preliminary data.</text>
</comment>
<sequence>MWDPATFTVRNLHTIAWPGCGSSVMHGFIQNDFGETAETWYVVILPRGEMGLGRPCWALYGGGMAEITSCIRGVHSISGAVREKVSLGLVQRTDGISILGVGPSIFAISLLFCLMSSQIFFAIPKSLNYAYLIEALLGLLFLRPSDLAIMLHSSLLCGRSSGLLHLHNISFGSCEETNAIGRSWWSSSLSTHPRLFWNICPYNPYLKGFPEACIEGFCPSTTRWFPVLDCVQ</sequence>
<gene>
    <name evidence="1" type="ORF">D5086_029526</name>
</gene>
<dbReference type="Proteomes" id="UP000309997">
    <property type="component" value="Unassembled WGS sequence"/>
</dbReference>
<reference evidence="1 2" key="1">
    <citation type="journal article" date="2024" name="Plant Biotechnol. J.">
        <title>Genome and CRISPR/Cas9 system of a widespread forest tree (Populus alba) in the world.</title>
        <authorList>
            <person name="Liu Y.J."/>
            <person name="Jiang P.F."/>
            <person name="Han X.M."/>
            <person name="Li X.Y."/>
            <person name="Wang H.M."/>
            <person name="Wang Y.J."/>
            <person name="Wang X.X."/>
            <person name="Zeng Q.Y."/>
        </authorList>
    </citation>
    <scope>NUCLEOTIDE SEQUENCE [LARGE SCALE GENOMIC DNA]</scope>
    <source>
        <strain evidence="2">cv. PAL-ZL1</strain>
    </source>
</reference>
<evidence type="ECO:0000313" key="1">
    <source>
        <dbReference type="EMBL" id="KAL3569636.1"/>
    </source>
</evidence>